<feature type="signal peptide" evidence="5">
    <location>
        <begin position="1"/>
        <end position="26"/>
    </location>
</feature>
<evidence type="ECO:0000256" key="3">
    <source>
        <dbReference type="ARBA" id="ARBA00022729"/>
    </source>
</evidence>
<comment type="similarity">
    <text evidence="2">Belongs to the fimbrial protein family.</text>
</comment>
<sequence>MKSFISTVAAAATIATIALASTGASAADGTITFTGAVTDTTCSIDAKVAGAADKNVTLPTVTNSTLASKGSTAGTTSATDLTFSLSGCSTESKAVARFENGPTVDQTTGYLANQAPAGAENVQVRLLNASHLPINVVTGENNDMAGNGAAIVSGNADLKYFAEYYATGAAKAGPVNTSVQYTVDYQ</sequence>
<evidence type="ECO:0000256" key="1">
    <source>
        <dbReference type="ARBA" id="ARBA00004561"/>
    </source>
</evidence>
<dbReference type="PANTHER" id="PTHR33420">
    <property type="entry name" value="FIMBRIAL SUBUNIT ELFA-RELATED"/>
    <property type="match status" value="1"/>
</dbReference>
<keyword evidence="4" id="KW-0281">Fimbrium</keyword>
<comment type="caution">
    <text evidence="6">The sequence shown here is derived from an EMBL/GenBank/DDBJ whole genome shotgun (WGS) entry which is preliminary data.</text>
</comment>
<evidence type="ECO:0000313" key="6">
    <source>
        <dbReference type="EMBL" id="OTP79884.1"/>
    </source>
</evidence>
<dbReference type="GO" id="GO:0009289">
    <property type="term" value="C:pilus"/>
    <property type="evidence" value="ECO:0007669"/>
    <property type="project" value="UniProtKB-SubCell"/>
</dbReference>
<dbReference type="SUPFAM" id="SSF49401">
    <property type="entry name" value="Bacterial adhesins"/>
    <property type="match status" value="1"/>
</dbReference>
<dbReference type="Gene3D" id="2.60.40.1090">
    <property type="entry name" value="Fimbrial-type adhesion domain"/>
    <property type="match status" value="1"/>
</dbReference>
<gene>
    <name evidence="6" type="ORF">PAMC26510_05120</name>
</gene>
<name>A0A242N8Y0_CABSO</name>
<dbReference type="EMBL" id="NBTY01000018">
    <property type="protein sequence ID" value="OTP79884.1"/>
    <property type="molecule type" value="Genomic_DNA"/>
</dbReference>
<protein>
    <submittedName>
        <fullName evidence="6">Fimbrial protein</fullName>
    </submittedName>
</protein>
<dbReference type="InterPro" id="IPR008966">
    <property type="entry name" value="Adhesion_dom_sf"/>
</dbReference>
<evidence type="ECO:0000256" key="5">
    <source>
        <dbReference type="SAM" id="SignalP"/>
    </source>
</evidence>
<comment type="subcellular location">
    <subcellularLocation>
        <location evidence="1">Fimbrium</location>
    </subcellularLocation>
</comment>
<organism evidence="6 7">
    <name type="scientific">Caballeronia sordidicola</name>
    <name type="common">Burkholderia sordidicola</name>
    <dbReference type="NCBI Taxonomy" id="196367"/>
    <lineage>
        <taxon>Bacteria</taxon>
        <taxon>Pseudomonadati</taxon>
        <taxon>Pseudomonadota</taxon>
        <taxon>Betaproteobacteria</taxon>
        <taxon>Burkholderiales</taxon>
        <taxon>Burkholderiaceae</taxon>
        <taxon>Caballeronia</taxon>
    </lineage>
</organism>
<dbReference type="GO" id="GO:0043709">
    <property type="term" value="P:cell adhesion involved in single-species biofilm formation"/>
    <property type="evidence" value="ECO:0007669"/>
    <property type="project" value="TreeGrafter"/>
</dbReference>
<dbReference type="AlphaFoldDB" id="A0A242N8Y0"/>
<dbReference type="RefSeq" id="WP_086380688.1">
    <property type="nucleotide sequence ID" value="NZ_NBTY01000018.1"/>
</dbReference>
<feature type="chain" id="PRO_5012105379" evidence="5">
    <location>
        <begin position="27"/>
        <end position="186"/>
    </location>
</feature>
<dbReference type="Proteomes" id="UP000194546">
    <property type="component" value="Unassembled WGS sequence"/>
</dbReference>
<evidence type="ECO:0000256" key="2">
    <source>
        <dbReference type="ARBA" id="ARBA00006671"/>
    </source>
</evidence>
<dbReference type="Pfam" id="PF16970">
    <property type="entry name" value="FimA"/>
    <property type="match status" value="1"/>
</dbReference>
<dbReference type="InterPro" id="IPR039458">
    <property type="entry name" value="FimA-like"/>
</dbReference>
<reference evidence="6 7" key="1">
    <citation type="submission" date="2017-03" db="EMBL/GenBank/DDBJ databases">
        <title>Genome analysis of strain PAMC 26510.</title>
        <authorList>
            <person name="Oh H.-M."/>
            <person name="Yang J.-A."/>
        </authorList>
    </citation>
    <scope>NUCLEOTIDE SEQUENCE [LARGE SCALE GENOMIC DNA]</scope>
    <source>
        <strain evidence="6 7">PAMC 26510</strain>
    </source>
</reference>
<proteinExistence type="inferred from homology"/>
<dbReference type="InterPro" id="IPR036937">
    <property type="entry name" value="Adhesion_dom_fimbrial_sf"/>
</dbReference>
<keyword evidence="3 5" id="KW-0732">Signal</keyword>
<evidence type="ECO:0000256" key="4">
    <source>
        <dbReference type="ARBA" id="ARBA00023263"/>
    </source>
</evidence>
<evidence type="ECO:0000313" key="7">
    <source>
        <dbReference type="Proteomes" id="UP000194546"/>
    </source>
</evidence>
<accession>A0A242N8Y0</accession>
<dbReference type="InterPro" id="IPR050263">
    <property type="entry name" value="Bact_Fimbrial_Adh_Pro"/>
</dbReference>
<dbReference type="PANTHER" id="PTHR33420:SF3">
    <property type="entry name" value="FIMBRIAL SUBUNIT ELFA"/>
    <property type="match status" value="1"/>
</dbReference>